<keyword evidence="7" id="KW-1185">Reference proteome</keyword>
<reference evidence="8" key="1">
    <citation type="submission" date="2025-08" db="UniProtKB">
        <authorList>
            <consortium name="RefSeq"/>
        </authorList>
    </citation>
    <scope>IDENTIFICATION</scope>
    <source>
        <tissue evidence="8">Testes</tissue>
    </source>
</reference>
<evidence type="ECO:0000259" key="6">
    <source>
        <dbReference type="Pfam" id="PF00892"/>
    </source>
</evidence>
<dbReference type="InterPro" id="IPR000620">
    <property type="entry name" value="EamA_dom"/>
</dbReference>
<gene>
    <name evidence="8" type="primary">LOC102804854</name>
</gene>
<evidence type="ECO:0000256" key="3">
    <source>
        <dbReference type="ARBA" id="ARBA00022989"/>
    </source>
</evidence>
<feature type="transmembrane region" description="Helical" evidence="5">
    <location>
        <begin position="70"/>
        <end position="90"/>
    </location>
</feature>
<sequence length="229" mass="25004">MFDIFLKLQATTGENGGIQNGENIPVHLKHSYWTALLGITMGLLSGVSLAISDVFVMLCIKIGYSPSQVLLVKSLMIVAITIPLLIYKGINILKLKKKDAILNIVKGFSENGACLVYYYAMDGIGMGDTAAITVGTLPIFAPMFACIFIKEKCKLHDCVSVVINVAGIILVSRPQFIFADVIVFHKQVVNLEIIGAFLVILSSVIVFVFVCFETKQSVSEETKLVQKPK</sequence>
<evidence type="ECO:0000256" key="5">
    <source>
        <dbReference type="SAM" id="Phobius"/>
    </source>
</evidence>
<organism evidence="7 8">
    <name type="scientific">Saccoglossus kowalevskii</name>
    <name type="common">Acorn worm</name>
    <dbReference type="NCBI Taxonomy" id="10224"/>
    <lineage>
        <taxon>Eukaryota</taxon>
        <taxon>Metazoa</taxon>
        <taxon>Hemichordata</taxon>
        <taxon>Enteropneusta</taxon>
        <taxon>Harrimaniidae</taxon>
        <taxon>Saccoglossus</taxon>
    </lineage>
</organism>
<feature type="transmembrane region" description="Helical" evidence="5">
    <location>
        <begin position="130"/>
        <end position="149"/>
    </location>
</feature>
<dbReference type="RefSeq" id="XP_006817120.1">
    <property type="nucleotide sequence ID" value="XM_006817057.1"/>
</dbReference>
<evidence type="ECO:0000256" key="4">
    <source>
        <dbReference type="ARBA" id="ARBA00023136"/>
    </source>
</evidence>
<evidence type="ECO:0000256" key="1">
    <source>
        <dbReference type="ARBA" id="ARBA00004141"/>
    </source>
</evidence>
<dbReference type="PANTHER" id="PTHR22911">
    <property type="entry name" value="ACYL-MALONYL CONDENSING ENZYME-RELATED"/>
    <property type="match status" value="1"/>
</dbReference>
<feature type="transmembrane region" description="Helical" evidence="5">
    <location>
        <begin position="32"/>
        <end position="58"/>
    </location>
</feature>
<evidence type="ECO:0000256" key="2">
    <source>
        <dbReference type="ARBA" id="ARBA00022692"/>
    </source>
</evidence>
<name>A0ABM0MAS9_SACKO</name>
<comment type="subcellular location">
    <subcellularLocation>
        <location evidence="1">Membrane</location>
        <topology evidence="1">Multi-pass membrane protein</topology>
    </subcellularLocation>
</comment>
<protein>
    <submittedName>
        <fullName evidence="8">Solute carrier family 35 member G1-like</fullName>
    </submittedName>
</protein>
<evidence type="ECO:0000313" key="7">
    <source>
        <dbReference type="Proteomes" id="UP000694865"/>
    </source>
</evidence>
<dbReference type="GeneID" id="102804854"/>
<keyword evidence="4 5" id="KW-0472">Membrane</keyword>
<feature type="transmembrane region" description="Helical" evidence="5">
    <location>
        <begin position="191"/>
        <end position="212"/>
    </location>
</feature>
<dbReference type="PANTHER" id="PTHR22911:SF6">
    <property type="entry name" value="SOLUTE CARRIER FAMILY 35 MEMBER G1"/>
    <property type="match status" value="1"/>
</dbReference>
<dbReference type="Pfam" id="PF00892">
    <property type="entry name" value="EamA"/>
    <property type="match status" value="1"/>
</dbReference>
<feature type="domain" description="EamA" evidence="6">
    <location>
        <begin position="37"/>
        <end position="172"/>
    </location>
</feature>
<dbReference type="Proteomes" id="UP000694865">
    <property type="component" value="Unplaced"/>
</dbReference>
<dbReference type="InterPro" id="IPR037185">
    <property type="entry name" value="EmrE-like"/>
</dbReference>
<feature type="transmembrane region" description="Helical" evidence="5">
    <location>
        <begin position="161"/>
        <end position="185"/>
    </location>
</feature>
<proteinExistence type="predicted"/>
<dbReference type="SUPFAM" id="SSF103481">
    <property type="entry name" value="Multidrug resistance efflux transporter EmrE"/>
    <property type="match status" value="1"/>
</dbReference>
<keyword evidence="2 5" id="KW-0812">Transmembrane</keyword>
<keyword evidence="3 5" id="KW-1133">Transmembrane helix</keyword>
<evidence type="ECO:0000313" key="8">
    <source>
        <dbReference type="RefSeq" id="XP_006817120.1"/>
    </source>
</evidence>
<accession>A0ABM0MAS9</accession>